<sequence>MKKFLLSAVYLLFSQLIYAQLKTVKYKEGTQNLVGMVNTVSDKSLGAVLILPAWMGIDQEAKDAALALQQEGYFTFIADIYGEGNTPKTPSEAGKIASSYKSDYQAYQRRIMAAIQTFIAQGAPADKLVVMGYCFGGTGALEVARAKFPVRAVVSIHGGLAKGDRKTGPFDTKILVLHGADDANVPAEEVAAFTAEMKQYQTDWQFIIYANAKHTFTNPASKDYNAPMAKRAWQHFTLFLTEVFQ</sequence>
<name>A0A8T4H9A9_9SPHI</name>
<dbReference type="SUPFAM" id="SSF53474">
    <property type="entry name" value="alpha/beta-Hydrolases"/>
    <property type="match status" value="1"/>
</dbReference>
<feature type="domain" description="Dienelactone hydrolase" evidence="1">
    <location>
        <begin position="44"/>
        <end position="243"/>
    </location>
</feature>
<evidence type="ECO:0000259" key="1">
    <source>
        <dbReference type="Pfam" id="PF01738"/>
    </source>
</evidence>
<reference evidence="2" key="1">
    <citation type="submission" date="2021-03" db="EMBL/GenBank/DDBJ databases">
        <authorList>
            <person name="Lu T."/>
            <person name="Wang Q."/>
            <person name="Han X."/>
        </authorList>
    </citation>
    <scope>NUCLEOTIDE SEQUENCE</scope>
    <source>
        <strain evidence="2">WQ 2009</strain>
    </source>
</reference>
<dbReference type="EMBL" id="JAGKSB010000007">
    <property type="protein sequence ID" value="MBP3943469.1"/>
    <property type="molecule type" value="Genomic_DNA"/>
</dbReference>
<dbReference type="Pfam" id="PF01738">
    <property type="entry name" value="DLH"/>
    <property type="match status" value="1"/>
</dbReference>
<dbReference type="RefSeq" id="WP_353546961.1">
    <property type="nucleotide sequence ID" value="NZ_JAGKSB010000007.1"/>
</dbReference>
<dbReference type="PANTHER" id="PTHR22946">
    <property type="entry name" value="DIENELACTONE HYDROLASE DOMAIN-CONTAINING PROTEIN-RELATED"/>
    <property type="match status" value="1"/>
</dbReference>
<comment type="caution">
    <text evidence="2">The sequence shown here is derived from an EMBL/GenBank/DDBJ whole genome shotgun (WGS) entry which is preliminary data.</text>
</comment>
<dbReference type="InterPro" id="IPR050261">
    <property type="entry name" value="FrsA_esterase"/>
</dbReference>
<gene>
    <name evidence="2" type="ORF">J5U18_07820</name>
</gene>
<protein>
    <submittedName>
        <fullName evidence="2">Alpha/beta fold hydrolase</fullName>
    </submittedName>
</protein>
<proteinExistence type="predicted"/>
<evidence type="ECO:0000313" key="3">
    <source>
        <dbReference type="Proteomes" id="UP000679691"/>
    </source>
</evidence>
<keyword evidence="3" id="KW-1185">Reference proteome</keyword>
<dbReference type="InterPro" id="IPR002925">
    <property type="entry name" value="Dienelactn_hydro"/>
</dbReference>
<accession>A0A8T4H9A9</accession>
<dbReference type="PANTHER" id="PTHR22946:SF0">
    <property type="entry name" value="DIENELACTONE HYDROLASE DOMAIN-CONTAINING PROTEIN"/>
    <property type="match status" value="1"/>
</dbReference>
<dbReference type="GO" id="GO:0016787">
    <property type="term" value="F:hydrolase activity"/>
    <property type="evidence" value="ECO:0007669"/>
    <property type="project" value="UniProtKB-KW"/>
</dbReference>
<dbReference type="Gene3D" id="3.40.50.1820">
    <property type="entry name" value="alpha/beta hydrolase"/>
    <property type="match status" value="1"/>
</dbReference>
<evidence type="ECO:0000313" key="2">
    <source>
        <dbReference type="EMBL" id="MBP3943469.1"/>
    </source>
</evidence>
<keyword evidence="2" id="KW-0378">Hydrolase</keyword>
<dbReference type="Proteomes" id="UP000679691">
    <property type="component" value="Unassembled WGS sequence"/>
</dbReference>
<organism evidence="2 3">
    <name type="scientific">Rhinopithecimicrobium faecis</name>
    <dbReference type="NCBI Taxonomy" id="2820698"/>
    <lineage>
        <taxon>Bacteria</taxon>
        <taxon>Pseudomonadati</taxon>
        <taxon>Bacteroidota</taxon>
        <taxon>Sphingobacteriia</taxon>
        <taxon>Sphingobacteriales</taxon>
        <taxon>Sphingobacteriaceae</taxon>
        <taxon>Rhinopithecimicrobium</taxon>
    </lineage>
</organism>
<dbReference type="InterPro" id="IPR029058">
    <property type="entry name" value="AB_hydrolase_fold"/>
</dbReference>
<dbReference type="AlphaFoldDB" id="A0A8T4H9A9"/>